<gene>
    <name evidence="3" type="ORF">SAMN06265221_102272</name>
</gene>
<evidence type="ECO:0000313" key="4">
    <source>
        <dbReference type="Proteomes" id="UP000319014"/>
    </source>
</evidence>
<keyword evidence="4" id="KW-1185">Reference proteome</keyword>
<dbReference type="AlphaFoldDB" id="A0A521BFM7"/>
<sequence>MANPAVDPNAPQNIPPHRDVRDGIPMQQQAGLDKIKEENTREATDNEVWPDALQTKVSEIEGEKDEAGNPKLEYIDTEGGKYVQLERDTNPQLYDYLNRVKEFQGSSENKEYAELQADIHDADIMKRDGDIPGLRDVKFAEQYKDSVLIRTNDGKHTVVNKQLAPDSFEKASELAQTSQGIRDSEKDGYKNTVDDVYSNDQIANAKIGPENEVGPGLIRAEIPVGGDDVRKVVVAKDLNPNLYNRLSGSYADFTDQDGKINDARKDSELPELGETSPLDMETTEKVEGSEEKLTVSGLAWRDTMTKWKDGIADGSIKGDDDRAKLYNALRGKTAVDDGMNMMRLDIQTGKSTTPVNNLDVAAIIDEAKLDTKIADMLGSEAVQKDYRAAQDEALKKLPDADKVHDKLSEMAFSEDYVKHIADLKKNGKEDIAEADIGRVYENLAAFDEDEAAKFAQSTMLNGMTVDLNDIMGDPAKVSDENQAQATKDAMTVMMSTLKKGGIDIPRRTVETMDKFVNEFLGDKQQAKAFNEVLQELGDKFIKNGQLSEADLEKVANSNDKPIFKALNEKSNGGALSVIAEMNNNGMLGSMGGAISLASGVYQLTGKGGTLADTPEERLAIAKEFVSFLGAGQHFVNLGTNITDKTITSGANKMFGLDKTLPQIFSSDQATPNPKYTDAVGDAFIKNFNEVLDKAEIDGNTTLRDRLDISEEQANQIEKGMKEGYVKDPKLAGSNALTRGVGATLRVLDAGANVFGGVADTVLGGLAIKKGVDGNDPGGIASGALQVAAGTFTLAGGAAQGAALVGSTIGRALAGPLLGVGAVLGTVAFLPFMIIEDEKNSKRMDAHREDLRNLFADLDGQGVLMGDGAKKFEYLDEYIYNYGQRDAPDDKSIFDYRRDEYDFWLKEGHLPSPGFDDVEHHDYDGDGPNLDSQMD</sequence>
<dbReference type="RefSeq" id="WP_142661807.1">
    <property type="nucleotide sequence ID" value="NZ_FXTK01000002.1"/>
</dbReference>
<proteinExistence type="predicted"/>
<dbReference type="OrthoDB" id="9035138at2"/>
<feature type="region of interest" description="Disordered" evidence="1">
    <location>
        <begin position="1"/>
        <end position="45"/>
    </location>
</feature>
<name>A0A521BFM7_9RHOB</name>
<evidence type="ECO:0000256" key="2">
    <source>
        <dbReference type="SAM" id="Phobius"/>
    </source>
</evidence>
<keyword evidence="2" id="KW-0812">Transmembrane</keyword>
<protein>
    <submittedName>
        <fullName evidence="3">Uncharacterized protein</fullName>
    </submittedName>
</protein>
<feature type="region of interest" description="Disordered" evidence="1">
    <location>
        <begin position="914"/>
        <end position="934"/>
    </location>
</feature>
<reference evidence="3 4" key="1">
    <citation type="submission" date="2017-05" db="EMBL/GenBank/DDBJ databases">
        <authorList>
            <person name="Varghese N."/>
            <person name="Submissions S."/>
        </authorList>
    </citation>
    <scope>NUCLEOTIDE SEQUENCE [LARGE SCALE GENOMIC DNA]</scope>
    <source>
        <strain evidence="3 4">DSM 100094</strain>
    </source>
</reference>
<keyword evidence="2" id="KW-0472">Membrane</keyword>
<feature type="compositionally biased region" description="Basic and acidic residues" evidence="1">
    <location>
        <begin position="33"/>
        <end position="44"/>
    </location>
</feature>
<feature type="transmembrane region" description="Helical" evidence="2">
    <location>
        <begin position="812"/>
        <end position="834"/>
    </location>
</feature>
<evidence type="ECO:0000313" key="3">
    <source>
        <dbReference type="EMBL" id="SMO45916.1"/>
    </source>
</evidence>
<dbReference type="Proteomes" id="UP000319014">
    <property type="component" value="Unassembled WGS sequence"/>
</dbReference>
<accession>A0A521BFM7</accession>
<evidence type="ECO:0000256" key="1">
    <source>
        <dbReference type="SAM" id="MobiDB-lite"/>
    </source>
</evidence>
<dbReference type="EMBL" id="FXTK01000002">
    <property type="protein sequence ID" value="SMO45916.1"/>
    <property type="molecule type" value="Genomic_DNA"/>
</dbReference>
<keyword evidence="2" id="KW-1133">Transmembrane helix</keyword>
<organism evidence="3 4">
    <name type="scientific">Paracoccus laeviglucosivorans</name>
    <dbReference type="NCBI Taxonomy" id="1197861"/>
    <lineage>
        <taxon>Bacteria</taxon>
        <taxon>Pseudomonadati</taxon>
        <taxon>Pseudomonadota</taxon>
        <taxon>Alphaproteobacteria</taxon>
        <taxon>Rhodobacterales</taxon>
        <taxon>Paracoccaceae</taxon>
        <taxon>Paracoccus</taxon>
    </lineage>
</organism>